<dbReference type="InterPro" id="IPR027443">
    <property type="entry name" value="IPNS-like_sf"/>
</dbReference>
<dbReference type="Pfam" id="PF07350">
    <property type="entry name" value="Gig2-like"/>
    <property type="match status" value="1"/>
</dbReference>
<organism evidence="1 2">
    <name type="scientific">Ephemerocybe angulata</name>
    <dbReference type="NCBI Taxonomy" id="980116"/>
    <lineage>
        <taxon>Eukaryota</taxon>
        <taxon>Fungi</taxon>
        <taxon>Dikarya</taxon>
        <taxon>Basidiomycota</taxon>
        <taxon>Agaricomycotina</taxon>
        <taxon>Agaricomycetes</taxon>
        <taxon>Agaricomycetidae</taxon>
        <taxon>Agaricales</taxon>
        <taxon>Agaricineae</taxon>
        <taxon>Psathyrellaceae</taxon>
        <taxon>Ephemerocybe</taxon>
    </lineage>
</organism>
<evidence type="ECO:0000313" key="1">
    <source>
        <dbReference type="EMBL" id="KAF6759788.1"/>
    </source>
</evidence>
<dbReference type="InterPro" id="IPR010856">
    <property type="entry name" value="Gig2-like"/>
</dbReference>
<sequence>MAPDKTGPLPERFADIKKDIAASYPEFQERATKAWAEIIQALGETTASIVEKGSEYIPQVYFKDLKNLDRETVDRIRRVGTVIIRDIVDDAEAAKWKEDLKTFVKENPDVDGFPEPNKQFFELYWTKPQVKARSHPNLLAASTWLNQLYHLKSGAADTTLEGVDLSVPLTYADRFRIRHPGQVWNFHPPHVDGGTIERWEEPNFRKCFSDILEGNWRAHDAYDLEGRLNARTSLYGRPSQVGPSHSAKYFGSVLTNAKSTVFRTFQGWLAMSETGPGEGTLKTFPDVLLSNAYIILRPFFRPICSGDALLDPKNWEFDLSSPEFPGIFPKDGGYGGPHPTPLLHPHLQLQKTMTSMPKVYPGDAVFWHCDVIHEVEGAHDGSDDSAVMYIPAVPKTPMNLAYVARQKECFLDGQRPPDFPKGTGEKGWVGVGAVEDVTSQVGRVAMGLQA</sequence>
<dbReference type="PANTHER" id="PTHR30613:SF1">
    <property type="entry name" value="DUF1479 DOMAIN PROTEIN (AFU_ORTHOLOGUE AFUA_5G09280)"/>
    <property type="match status" value="1"/>
</dbReference>
<dbReference type="SUPFAM" id="SSF51197">
    <property type="entry name" value="Clavaminate synthase-like"/>
    <property type="match status" value="1"/>
</dbReference>
<keyword evidence="2" id="KW-1185">Reference proteome</keyword>
<dbReference type="Gene3D" id="2.60.120.330">
    <property type="entry name" value="B-lactam Antibiotic, Isopenicillin N Synthase, Chain"/>
    <property type="match status" value="1"/>
</dbReference>
<reference evidence="1 2" key="1">
    <citation type="submission" date="2020-07" db="EMBL/GenBank/DDBJ databases">
        <title>Comparative genomics of pyrophilous fungi reveals a link between fire events and developmental genes.</title>
        <authorList>
            <consortium name="DOE Joint Genome Institute"/>
            <person name="Steindorff A.S."/>
            <person name="Carver A."/>
            <person name="Calhoun S."/>
            <person name="Stillman K."/>
            <person name="Liu H."/>
            <person name="Lipzen A."/>
            <person name="Pangilinan J."/>
            <person name="Labutti K."/>
            <person name="Bruns T.D."/>
            <person name="Grigoriev I.V."/>
        </authorList>
    </citation>
    <scope>NUCLEOTIDE SEQUENCE [LARGE SCALE GENOMIC DNA]</scope>
    <source>
        <strain evidence="1 2">CBS 144469</strain>
    </source>
</reference>
<evidence type="ECO:0008006" key="3">
    <source>
        <dbReference type="Google" id="ProtNLM"/>
    </source>
</evidence>
<dbReference type="Proteomes" id="UP000521943">
    <property type="component" value="Unassembled WGS sequence"/>
</dbReference>
<evidence type="ECO:0000313" key="2">
    <source>
        <dbReference type="Proteomes" id="UP000521943"/>
    </source>
</evidence>
<dbReference type="EMBL" id="JACGCI010000014">
    <property type="protein sequence ID" value="KAF6759788.1"/>
    <property type="molecule type" value="Genomic_DNA"/>
</dbReference>
<accession>A0A8H6I925</accession>
<dbReference type="OrthoDB" id="8249012at2759"/>
<dbReference type="PANTHER" id="PTHR30613">
    <property type="entry name" value="UNCHARACTERIZED PROTEIN YBIU-RELATED"/>
    <property type="match status" value="1"/>
</dbReference>
<name>A0A8H6I925_9AGAR</name>
<gene>
    <name evidence="1" type="ORF">DFP72DRAFT_884209</name>
</gene>
<comment type="caution">
    <text evidence="1">The sequence shown here is derived from an EMBL/GenBank/DDBJ whole genome shotgun (WGS) entry which is preliminary data.</text>
</comment>
<proteinExistence type="predicted"/>
<protein>
    <recommendedName>
        <fullName evidence="3">DUF1479-domain-containing protein</fullName>
    </recommendedName>
</protein>
<dbReference type="AlphaFoldDB" id="A0A8H6I925"/>